<feature type="domain" description="Beta-lactamase-related" evidence="2">
    <location>
        <begin position="170"/>
        <end position="443"/>
    </location>
</feature>
<keyword evidence="4" id="KW-1185">Reference proteome</keyword>
<dbReference type="Gene3D" id="3.40.710.10">
    <property type="entry name" value="DD-peptidase/beta-lactamase superfamily"/>
    <property type="match status" value="1"/>
</dbReference>
<reference evidence="3 4" key="1">
    <citation type="submission" date="2024-10" db="EMBL/GenBank/DDBJ databases">
        <authorList>
            <person name="Ratan Roy A."/>
            <person name="Morales Sandoval P.H."/>
            <person name="De Los Santos Villalobos S."/>
            <person name="Chakraborty S."/>
            <person name="Mukherjee J."/>
        </authorList>
    </citation>
    <scope>NUCLEOTIDE SEQUENCE [LARGE SCALE GENOMIC DNA]</scope>
    <source>
        <strain evidence="3 4">S1</strain>
    </source>
</reference>
<name>A0ABW6IFR4_9CYAN</name>
<dbReference type="EMBL" id="JBHZOL010000075">
    <property type="protein sequence ID" value="MFE4107006.1"/>
    <property type="molecule type" value="Genomic_DNA"/>
</dbReference>
<organism evidence="3 4">
    <name type="scientific">Almyronema epifaneia S1</name>
    <dbReference type="NCBI Taxonomy" id="2991925"/>
    <lineage>
        <taxon>Bacteria</taxon>
        <taxon>Bacillati</taxon>
        <taxon>Cyanobacteriota</taxon>
        <taxon>Cyanophyceae</taxon>
        <taxon>Nodosilineales</taxon>
        <taxon>Nodosilineaceae</taxon>
        <taxon>Almyronema</taxon>
        <taxon>Almyronema epifaneia</taxon>
    </lineage>
</organism>
<dbReference type="PANTHER" id="PTHR43283:SF7">
    <property type="entry name" value="BETA-LACTAMASE-RELATED DOMAIN-CONTAINING PROTEIN"/>
    <property type="match status" value="1"/>
</dbReference>
<sequence length="466" mass="50810">MAILSAPILSGLSILAILLGWAGLYVLWRTALLAAAYKAKILASSVFVARRKPEAVLAEDLAVDNLALLKYVQTQIDWQAQTVTASVLGLARRKVIYRPGLGCTLVVDIPEPVIRQQPNPLGFGASQSKSTFEFPIASGLPAHVQAEALDSVIASAFEESNPRRLQRSRAVLVVQAGEIIAERYAPGFTAETPFLGWSMAKSVVNALIGILVQQGKLALDTYSLVADCNEAGDRCDQITLDQLLRMSSGLPFSEIYSNPLSNVTKMLFSRGDMAAYAANRALEEAPGVHWSYASGTTLILCQIIRQVVGGTAADYFAFPHRALFEPLGMTSAVLEPDAAGTFVGSSYLYATARDWAKFGQLYLQDGVWRGERLLPEGWVAYSRTPAPAAPQQQYGAHFWLKVPRSYASKRSPRPQMPADAFMASGYQGQLLTIIPSLDLVVARFGLSQLRGSWDHEWFIERLVKAL</sequence>
<comment type="caution">
    <text evidence="3">The sequence shown here is derived from an EMBL/GenBank/DDBJ whole genome shotgun (WGS) entry which is preliminary data.</text>
</comment>
<accession>A0ABW6IFR4</accession>
<evidence type="ECO:0000313" key="3">
    <source>
        <dbReference type="EMBL" id="MFE4107006.1"/>
    </source>
</evidence>
<dbReference type="PANTHER" id="PTHR43283">
    <property type="entry name" value="BETA-LACTAMASE-RELATED"/>
    <property type="match status" value="1"/>
</dbReference>
<keyword evidence="3" id="KW-0378">Hydrolase</keyword>
<dbReference type="InterPro" id="IPR050789">
    <property type="entry name" value="Diverse_Enzym_Activities"/>
</dbReference>
<evidence type="ECO:0000313" key="4">
    <source>
        <dbReference type="Proteomes" id="UP001600165"/>
    </source>
</evidence>
<evidence type="ECO:0000259" key="2">
    <source>
        <dbReference type="Pfam" id="PF00144"/>
    </source>
</evidence>
<dbReference type="InterPro" id="IPR001466">
    <property type="entry name" value="Beta-lactam-related"/>
</dbReference>
<feature type="transmembrane region" description="Helical" evidence="1">
    <location>
        <begin position="6"/>
        <end position="28"/>
    </location>
</feature>
<keyword evidence="1" id="KW-0472">Membrane</keyword>
<dbReference type="SUPFAM" id="SSF56601">
    <property type="entry name" value="beta-lactamase/transpeptidase-like"/>
    <property type="match status" value="1"/>
</dbReference>
<gene>
    <name evidence="3" type="ORF">ACFVKH_11995</name>
</gene>
<dbReference type="GO" id="GO:0016787">
    <property type="term" value="F:hydrolase activity"/>
    <property type="evidence" value="ECO:0007669"/>
    <property type="project" value="UniProtKB-KW"/>
</dbReference>
<dbReference type="Proteomes" id="UP001600165">
    <property type="component" value="Unassembled WGS sequence"/>
</dbReference>
<dbReference type="EC" id="3.-.-.-" evidence="3"/>
<dbReference type="Pfam" id="PF00144">
    <property type="entry name" value="Beta-lactamase"/>
    <property type="match status" value="1"/>
</dbReference>
<dbReference type="InterPro" id="IPR012338">
    <property type="entry name" value="Beta-lactam/transpept-like"/>
</dbReference>
<evidence type="ECO:0000256" key="1">
    <source>
        <dbReference type="SAM" id="Phobius"/>
    </source>
</evidence>
<proteinExistence type="predicted"/>
<dbReference type="RefSeq" id="WP_377965304.1">
    <property type="nucleotide sequence ID" value="NZ_JBHZOL010000075.1"/>
</dbReference>
<keyword evidence="1" id="KW-1133">Transmembrane helix</keyword>
<protein>
    <submittedName>
        <fullName evidence="3">Serine hydrolase domain-containing protein</fullName>
        <ecNumber evidence="3">3.-.-.-</ecNumber>
    </submittedName>
</protein>
<keyword evidence="1" id="KW-0812">Transmembrane</keyword>